<dbReference type="AlphaFoldDB" id="L1MA06"/>
<sequence length="53" mass="5227">MVALALVVLADVTAVLVGSAASLPQAVKPHAIVAAATTDNAVVVTVGVVRFMV</sequence>
<dbReference type="Proteomes" id="UP000010445">
    <property type="component" value="Unassembled WGS sequence"/>
</dbReference>
<dbReference type="STRING" id="1035195.HMPREF9997_02446"/>
<dbReference type="EMBL" id="AMEM01000040">
    <property type="protein sequence ID" value="EKX88083.1"/>
    <property type="molecule type" value="Genomic_DNA"/>
</dbReference>
<dbReference type="HOGENOM" id="CLU_3060573_0_0_11"/>
<comment type="caution">
    <text evidence="1">The sequence shown here is derived from an EMBL/GenBank/DDBJ whole genome shotgun (WGS) entry which is preliminary data.</text>
</comment>
<evidence type="ECO:0000313" key="1">
    <source>
        <dbReference type="EMBL" id="EKX88083.1"/>
    </source>
</evidence>
<keyword evidence="2" id="KW-1185">Reference proteome</keyword>
<dbReference type="PATRIC" id="fig|1035195.3.peg.2185"/>
<organism evidence="1 2">
    <name type="scientific">Corynebacterium durum F0235</name>
    <dbReference type="NCBI Taxonomy" id="1035195"/>
    <lineage>
        <taxon>Bacteria</taxon>
        <taxon>Bacillati</taxon>
        <taxon>Actinomycetota</taxon>
        <taxon>Actinomycetes</taxon>
        <taxon>Mycobacteriales</taxon>
        <taxon>Corynebacteriaceae</taxon>
        <taxon>Corynebacterium</taxon>
    </lineage>
</organism>
<accession>L1MA06</accession>
<name>L1MA06_9CORY</name>
<evidence type="ECO:0000313" key="2">
    <source>
        <dbReference type="Proteomes" id="UP000010445"/>
    </source>
</evidence>
<reference evidence="1 2" key="1">
    <citation type="submission" date="2012-05" db="EMBL/GenBank/DDBJ databases">
        <authorList>
            <person name="Weinstock G."/>
            <person name="Sodergren E."/>
            <person name="Lobos E.A."/>
            <person name="Fulton L."/>
            <person name="Fulton R."/>
            <person name="Courtney L."/>
            <person name="Fronick C."/>
            <person name="O'Laughlin M."/>
            <person name="Godfrey J."/>
            <person name="Wilson R.M."/>
            <person name="Miner T."/>
            <person name="Farmer C."/>
            <person name="Delehaunty K."/>
            <person name="Cordes M."/>
            <person name="Minx P."/>
            <person name="Tomlinson C."/>
            <person name="Chen J."/>
            <person name="Wollam A."/>
            <person name="Pepin K.H."/>
            <person name="Bhonagiri V."/>
            <person name="Zhang X."/>
            <person name="Suruliraj S."/>
            <person name="Warren W."/>
            <person name="Mitreva M."/>
            <person name="Mardis E.R."/>
            <person name="Wilson R.K."/>
        </authorList>
    </citation>
    <scope>NUCLEOTIDE SEQUENCE [LARGE SCALE GENOMIC DNA]</scope>
    <source>
        <strain evidence="1 2">F0235</strain>
    </source>
</reference>
<gene>
    <name evidence="1" type="ORF">HMPREF9997_02446</name>
</gene>
<proteinExistence type="predicted"/>
<protein>
    <submittedName>
        <fullName evidence="1">Uncharacterized protein</fullName>
    </submittedName>
</protein>